<evidence type="ECO:0000313" key="1">
    <source>
        <dbReference type="EMBL" id="RYR27730.1"/>
    </source>
</evidence>
<accession>A0A445AN02</accession>
<evidence type="ECO:0008006" key="3">
    <source>
        <dbReference type="Google" id="ProtNLM"/>
    </source>
</evidence>
<dbReference type="Proteomes" id="UP000289738">
    <property type="component" value="Chromosome B01"/>
</dbReference>
<evidence type="ECO:0000313" key="2">
    <source>
        <dbReference type="Proteomes" id="UP000289738"/>
    </source>
</evidence>
<dbReference type="EMBL" id="SDMP01000011">
    <property type="protein sequence ID" value="RYR27730.1"/>
    <property type="molecule type" value="Genomic_DNA"/>
</dbReference>
<dbReference type="PANTHER" id="PTHR47718">
    <property type="entry name" value="OS01G0519700 PROTEIN"/>
    <property type="match status" value="1"/>
</dbReference>
<gene>
    <name evidence="1" type="ORF">Ahy_B01g051767</name>
</gene>
<protein>
    <recommendedName>
        <fullName evidence="3">Protein FAR1-RELATED SEQUENCE</fullName>
    </recommendedName>
</protein>
<name>A0A445AN02_ARAHY</name>
<organism evidence="1 2">
    <name type="scientific">Arachis hypogaea</name>
    <name type="common">Peanut</name>
    <dbReference type="NCBI Taxonomy" id="3818"/>
    <lineage>
        <taxon>Eukaryota</taxon>
        <taxon>Viridiplantae</taxon>
        <taxon>Streptophyta</taxon>
        <taxon>Embryophyta</taxon>
        <taxon>Tracheophyta</taxon>
        <taxon>Spermatophyta</taxon>
        <taxon>Magnoliopsida</taxon>
        <taxon>eudicotyledons</taxon>
        <taxon>Gunneridae</taxon>
        <taxon>Pentapetalae</taxon>
        <taxon>rosids</taxon>
        <taxon>fabids</taxon>
        <taxon>Fabales</taxon>
        <taxon>Fabaceae</taxon>
        <taxon>Papilionoideae</taxon>
        <taxon>50 kb inversion clade</taxon>
        <taxon>dalbergioids sensu lato</taxon>
        <taxon>Dalbergieae</taxon>
        <taxon>Pterocarpus clade</taxon>
        <taxon>Arachis</taxon>
    </lineage>
</organism>
<proteinExistence type="predicted"/>
<comment type="caution">
    <text evidence="1">The sequence shown here is derived from an EMBL/GenBank/DDBJ whole genome shotgun (WGS) entry which is preliminary data.</text>
</comment>
<dbReference type="PANTHER" id="PTHR47718:SF17">
    <property type="entry name" value="PROTEIN FAR1-RELATED SEQUENCE 5-LIKE"/>
    <property type="match status" value="1"/>
</dbReference>
<sequence length="295" mass="33983">MVLKLELKHTHACSAKRSFHCHEYRELTMHTKCPVIQPNKTYLALANEIGGSSNLSHSEKNVRNYITCNLRYVDDNTDMFVVMQLSVHDCAFYIFVFVDLYEDRQMWVLIFFQCEFWADMRSTQRSERTKELENDAANSKGVISYSSSSTIKRQFQQEYISFMFREVQQEFRKKGDCLIHGMTQEGDSSHVNVDKQFLLYGKSRYCTNSVDFDLLTAKFDASATCLNQETEYYLALFSLVGARMYSASTLTDFVTCDEEEAMLNSALDDMRAMIVDYHANLGSKNVAGTQNNMAT</sequence>
<dbReference type="AlphaFoldDB" id="A0A445AN02"/>
<keyword evidence="2" id="KW-1185">Reference proteome</keyword>
<reference evidence="1 2" key="1">
    <citation type="submission" date="2019-01" db="EMBL/GenBank/DDBJ databases">
        <title>Sequencing of cultivated peanut Arachis hypogaea provides insights into genome evolution and oil improvement.</title>
        <authorList>
            <person name="Chen X."/>
        </authorList>
    </citation>
    <scope>NUCLEOTIDE SEQUENCE [LARGE SCALE GENOMIC DNA]</scope>
    <source>
        <strain evidence="2">cv. Fuhuasheng</strain>
        <tissue evidence="1">Leaves</tissue>
    </source>
</reference>